<protein>
    <submittedName>
        <fullName evidence="2">Uncharacterized protein</fullName>
    </submittedName>
</protein>
<gene>
    <name evidence="2" type="ORF">CMU_016990</name>
</gene>
<dbReference type="Proteomes" id="UP000001460">
    <property type="component" value="Unassembled WGS sequence"/>
</dbReference>
<reference evidence="2" key="1">
    <citation type="submission" date="2008-06" db="EMBL/GenBank/DDBJ databases">
        <authorList>
            <person name="Lorenzi H."/>
            <person name="Inman J."/>
            <person name="Miller J."/>
            <person name="Schobel S."/>
            <person name="Amedeo P."/>
            <person name="Caler E.V."/>
            <person name="da Silva J."/>
        </authorList>
    </citation>
    <scope>NUCLEOTIDE SEQUENCE [LARGE SCALE GENOMIC DNA]</scope>
    <source>
        <strain evidence="2">RN66</strain>
    </source>
</reference>
<name>B6ACU3_CRYMR</name>
<dbReference type="EMBL" id="DS989728">
    <property type="protein sequence ID" value="EEA05947.1"/>
    <property type="molecule type" value="Genomic_DNA"/>
</dbReference>
<keyword evidence="1" id="KW-0812">Transmembrane</keyword>
<dbReference type="eggNOG" id="ENOG502SS2F">
    <property type="taxonomic scope" value="Eukaryota"/>
</dbReference>
<dbReference type="VEuPathDB" id="CryptoDB:CMU_016990"/>
<dbReference type="PROSITE" id="PS51257">
    <property type="entry name" value="PROKAR_LIPOPROTEIN"/>
    <property type="match status" value="1"/>
</dbReference>
<proteinExistence type="predicted"/>
<dbReference type="OrthoDB" id="341834at2759"/>
<dbReference type="RefSeq" id="XP_002140296.1">
    <property type="nucleotide sequence ID" value="XM_002140260.1"/>
</dbReference>
<keyword evidence="1" id="KW-0472">Membrane</keyword>
<evidence type="ECO:0000256" key="1">
    <source>
        <dbReference type="SAM" id="Phobius"/>
    </source>
</evidence>
<sequence length="753" mass="84528">MPDKQGSVSLHNFQSGTIGCPVSASIAYAEAMEERLINGINNINKNIQYEKGSNSLRNEEWPGVLTLSASAVRSMGGFLSRFPLNDLIQTSISLYNSGFLDQKGALRPSSAIEKQSVLPPPGVGLPHVICTSEGMQCCVPQKSAKGWRKKAPSFIRVNDPSCEAIYVSKTDMFCATTSLYDNSLSGSSGNCGMVIIETSEHLIFQNTLRMPSKEMNNALCECKLNKRDKSIHGSGTWEYSVQAVQTALNHKVEGEQLSTGVAQALAWVEAVGNDPNPTVNGLGELISQVAQRPGSDIELITQIPAISQNAVANMLQNQQYQQYQHSYQSNYPNTYNSAHTPSPNNGGLLPISQYGSSLRKLVVSYLPFNISNDSYPILSSILNIKNKQSETLKCLTSWPEKCQVWKSICEDNLTYSYKNPRCIPITILENGCPMREVGFKVNDVDSGLLSFSFRPMRFIDNAKFRIACQFKLINCSLATLSHYCNTKNLGFNKKQREENLRSSTMAQDNDKLLNSTDKFNLVSTNYIPYIPPEDVNLTDSTNVENKYIRVYFPQAGEESNITLVQYYNNQTKRNFAAKVINIEDIPQSTNVEEIFVDEDTNFQYLGKVEIVPNFNDNNEVNKTEGLSESTKNINEENYTLEEDFKKVLQNENYDDNDDDIPLLLDKYQPDIMGNYPEFEMKQVIIEIPYNSNVGNEDDFYTFTSSLQKKRWSFTKNPNKEKSSSSQSNYSSKYGRFGIFLYLITILILFIVAG</sequence>
<feature type="transmembrane region" description="Helical" evidence="1">
    <location>
        <begin position="733"/>
        <end position="752"/>
    </location>
</feature>
<accession>B6ACU3</accession>
<keyword evidence="3" id="KW-1185">Reference proteome</keyword>
<evidence type="ECO:0000313" key="3">
    <source>
        <dbReference type="Proteomes" id="UP000001460"/>
    </source>
</evidence>
<evidence type="ECO:0000313" key="2">
    <source>
        <dbReference type="EMBL" id="EEA05947.1"/>
    </source>
</evidence>
<dbReference type="AlphaFoldDB" id="B6ACU3"/>
<keyword evidence="1" id="KW-1133">Transmembrane helix</keyword>
<dbReference type="GeneID" id="6995537"/>
<dbReference type="STRING" id="441375.B6ACU3"/>
<organism evidence="2 3">
    <name type="scientific">Cryptosporidium muris (strain RN66)</name>
    <dbReference type="NCBI Taxonomy" id="441375"/>
    <lineage>
        <taxon>Eukaryota</taxon>
        <taxon>Sar</taxon>
        <taxon>Alveolata</taxon>
        <taxon>Apicomplexa</taxon>
        <taxon>Conoidasida</taxon>
        <taxon>Coccidia</taxon>
        <taxon>Eucoccidiorida</taxon>
        <taxon>Eimeriorina</taxon>
        <taxon>Cryptosporidiidae</taxon>
        <taxon>Cryptosporidium</taxon>
    </lineage>
</organism>